<dbReference type="Pfam" id="PF13426">
    <property type="entry name" value="PAS_9"/>
    <property type="match status" value="1"/>
</dbReference>
<keyword evidence="6" id="KW-1185">Reference proteome</keyword>
<protein>
    <submittedName>
        <fullName evidence="5">EAL domain-containing protein</fullName>
    </submittedName>
</protein>
<dbReference type="SMART" id="SM00052">
    <property type="entry name" value="EAL"/>
    <property type="match status" value="1"/>
</dbReference>
<dbReference type="SUPFAM" id="SSF55073">
    <property type="entry name" value="Nucleotide cyclase"/>
    <property type="match status" value="1"/>
</dbReference>
<dbReference type="PROSITE" id="PS50887">
    <property type="entry name" value="GGDEF"/>
    <property type="match status" value="1"/>
</dbReference>
<evidence type="ECO:0000259" key="2">
    <source>
        <dbReference type="PROSITE" id="PS50113"/>
    </source>
</evidence>
<dbReference type="InterPro" id="IPR052155">
    <property type="entry name" value="Biofilm_reg_signaling"/>
</dbReference>
<dbReference type="Proteomes" id="UP000545606">
    <property type="component" value="Unassembled WGS sequence"/>
</dbReference>
<dbReference type="PROSITE" id="PS50113">
    <property type="entry name" value="PAC"/>
    <property type="match status" value="2"/>
</dbReference>
<dbReference type="InterPro" id="IPR013655">
    <property type="entry name" value="PAS_fold_3"/>
</dbReference>
<organism evidence="5 6">
    <name type="scientific">Aquitalea aquatica</name>
    <dbReference type="NCBI Taxonomy" id="3044273"/>
    <lineage>
        <taxon>Bacteria</taxon>
        <taxon>Pseudomonadati</taxon>
        <taxon>Pseudomonadota</taxon>
        <taxon>Betaproteobacteria</taxon>
        <taxon>Neisseriales</taxon>
        <taxon>Chromobacteriaceae</taxon>
        <taxon>Aquitalea</taxon>
    </lineage>
</organism>
<evidence type="ECO:0000313" key="5">
    <source>
        <dbReference type="EMBL" id="MBA4707847.1"/>
    </source>
</evidence>
<dbReference type="GO" id="GO:0003824">
    <property type="term" value="F:catalytic activity"/>
    <property type="evidence" value="ECO:0007669"/>
    <property type="project" value="UniProtKB-ARBA"/>
</dbReference>
<sequence>MTAPNFQQALQQSSQAFAILDPQGHIDYANPAFCRLFGHDSAALCGQSIDIIIPADAPDRLHDGSFGCRPNVVLPFQGEVRRIASDGRSVIAMLHGNALYDAAGAVQGFVVSYTDIADRKAMELALQQANEQLSLALDASRLSLWDMDILQDCVSIDARWARMLGYPEQAAQRSATAMFSDVHPDDFPRVYQACMAVLRGSESRFQQEFRYRNASGGWIWIRCTGKVVARNAQGQALRAIGTNQDITEHKHNEELIINAAHHDWLTALPNRFALTRHLAAALARAQRSEKLVAVCMIDLDDFKPVNDTWGHEAGDRLLKELARRLQAMLRKADFVARLGGDEFVVIMEDLQEEAALQQLESALQRLHQAVEAPFVLEAGIEAEVGMTVGIALFPHDGIEPDALMRQADAAMYQAKQHKSTRQRWWRMVADEAGYHAEESSHFELYGAEASQLLHKSTRLIGRATALYISRFYQQDRPAHEALTILASLQPAELEQLQRAHHDFLLQLLSPDKQAEQIRRDSRQLGRIHSLVGVTPALLVQSVELFRRHFSEQLNITLLPIRQRYRLLEIIDSRLQEQLHAQLEAAAEVQSEYLESLSLPMPHQGTLWTDAVGSELEQLGTLPGVQAVLLMRLMSDGVFVPENSRGPLGQFVADLLQQPGSEAVVDPNSPRGQGLSAVAWRSGRICSSASYGNDPRYASWHQHAGAVQIRSSMSIPVRNQDGLTVAVISLFGAYPNQFESATMQQFALGLQHRWELILAACTKPAAAIQQNLAIALRERLFAGGLTLYLQPLVDLKLGKVVKVEALARLIREDGQIVSPGVFLPLLGDADLDHLFRLGLDKALTQLAELDRQGMDIDISLNIAPCTLQDEDCPRWVAEALARHGVAPERLSLELLETADIAPHEQDRAIERLRQTGVKLVMDDLGSGYSSLQRLSALPFDTVKIDQSLTLNLRKTPLTSLALIRAILQLGQDLERQVVVEGLEDIGMLEAACILGATLGQGYCLARPMAQASFIHWQSAFQLPTASGCITSYLGALAQHWLYAQPSQAAARPALANCPLHHFLQQQSDVPEQVWQWHAACHDAKQAGPASQQLSHWLIQKMQCEQLATAVPFG</sequence>
<dbReference type="EMBL" id="JACERN010000018">
    <property type="protein sequence ID" value="MBA4707847.1"/>
    <property type="molecule type" value="Genomic_DNA"/>
</dbReference>
<dbReference type="InterPro" id="IPR035965">
    <property type="entry name" value="PAS-like_dom_sf"/>
</dbReference>
<dbReference type="NCBIfam" id="TIGR00229">
    <property type="entry name" value="sensory_box"/>
    <property type="match status" value="2"/>
</dbReference>
<evidence type="ECO:0000259" key="3">
    <source>
        <dbReference type="PROSITE" id="PS50883"/>
    </source>
</evidence>
<feature type="domain" description="PAS" evidence="1">
    <location>
        <begin position="2"/>
        <end position="56"/>
    </location>
</feature>
<dbReference type="SUPFAM" id="SSF55785">
    <property type="entry name" value="PYP-like sensor domain (PAS domain)"/>
    <property type="match status" value="2"/>
</dbReference>
<dbReference type="SUPFAM" id="SSF55781">
    <property type="entry name" value="GAF domain-like"/>
    <property type="match status" value="1"/>
</dbReference>
<dbReference type="GO" id="GO:0019825">
    <property type="term" value="F:oxygen binding"/>
    <property type="evidence" value="ECO:0007669"/>
    <property type="project" value="InterPro"/>
</dbReference>
<dbReference type="SMART" id="SM00267">
    <property type="entry name" value="GGDEF"/>
    <property type="match status" value="1"/>
</dbReference>
<dbReference type="SMART" id="SM00091">
    <property type="entry name" value="PAS"/>
    <property type="match status" value="2"/>
</dbReference>
<evidence type="ECO:0000259" key="4">
    <source>
        <dbReference type="PROSITE" id="PS50887"/>
    </source>
</evidence>
<dbReference type="InterPro" id="IPR012292">
    <property type="entry name" value="Globin/Proto"/>
</dbReference>
<feature type="domain" description="GGDEF" evidence="4">
    <location>
        <begin position="290"/>
        <end position="429"/>
    </location>
</feature>
<dbReference type="PANTHER" id="PTHR44757">
    <property type="entry name" value="DIGUANYLATE CYCLASE DGCP"/>
    <property type="match status" value="1"/>
</dbReference>
<dbReference type="PROSITE" id="PS50112">
    <property type="entry name" value="PAS"/>
    <property type="match status" value="1"/>
</dbReference>
<dbReference type="CDD" id="cd00130">
    <property type="entry name" value="PAS"/>
    <property type="match status" value="2"/>
</dbReference>
<proteinExistence type="predicted"/>
<evidence type="ECO:0000259" key="1">
    <source>
        <dbReference type="PROSITE" id="PS50112"/>
    </source>
</evidence>
<dbReference type="Pfam" id="PF13185">
    <property type="entry name" value="GAF_2"/>
    <property type="match status" value="1"/>
</dbReference>
<dbReference type="InterPro" id="IPR029787">
    <property type="entry name" value="Nucleotide_cyclase"/>
</dbReference>
<comment type="caution">
    <text evidence="5">The sequence shown here is derived from an EMBL/GenBank/DDBJ whole genome shotgun (WGS) entry which is preliminary data.</text>
</comment>
<dbReference type="InterPro" id="IPR003018">
    <property type="entry name" value="GAF"/>
</dbReference>
<dbReference type="GO" id="GO:0006355">
    <property type="term" value="P:regulation of DNA-templated transcription"/>
    <property type="evidence" value="ECO:0007669"/>
    <property type="project" value="InterPro"/>
</dbReference>
<dbReference type="InterPro" id="IPR000700">
    <property type="entry name" value="PAS-assoc_C"/>
</dbReference>
<dbReference type="Pfam" id="PF00563">
    <property type="entry name" value="EAL"/>
    <property type="match status" value="1"/>
</dbReference>
<dbReference type="PROSITE" id="PS50883">
    <property type="entry name" value="EAL"/>
    <property type="match status" value="1"/>
</dbReference>
<feature type="domain" description="EAL" evidence="3">
    <location>
        <begin position="768"/>
        <end position="1020"/>
    </location>
</feature>
<dbReference type="InterPro" id="IPR035919">
    <property type="entry name" value="EAL_sf"/>
</dbReference>
<dbReference type="InterPro" id="IPR000160">
    <property type="entry name" value="GGDEF_dom"/>
</dbReference>
<gene>
    <name evidence="5" type="ORF">H2Z84_05550</name>
</gene>
<dbReference type="InterPro" id="IPR029016">
    <property type="entry name" value="GAF-like_dom_sf"/>
</dbReference>
<accession>A0A838Y5M1</accession>
<dbReference type="Gene3D" id="3.20.20.450">
    <property type="entry name" value="EAL domain"/>
    <property type="match status" value="1"/>
</dbReference>
<dbReference type="Gene3D" id="1.10.490.10">
    <property type="entry name" value="Globins"/>
    <property type="match status" value="1"/>
</dbReference>
<dbReference type="Pfam" id="PF08447">
    <property type="entry name" value="PAS_3"/>
    <property type="match status" value="1"/>
</dbReference>
<dbReference type="Gene3D" id="3.30.450.40">
    <property type="match status" value="1"/>
</dbReference>
<dbReference type="Pfam" id="PF00990">
    <property type="entry name" value="GGDEF"/>
    <property type="match status" value="1"/>
</dbReference>
<reference evidence="5 6" key="1">
    <citation type="submission" date="2020-07" db="EMBL/GenBank/DDBJ databases">
        <title>Draft genome sequence of violacein-producing bacteria and related species.</title>
        <authorList>
            <person name="Wilson H.S."/>
            <person name="De Leon M.E."/>
        </authorList>
    </citation>
    <scope>NUCLEOTIDE SEQUENCE [LARGE SCALE GENOMIC DNA]</scope>
    <source>
        <strain evidence="5 6">HSC-21Su07</strain>
    </source>
</reference>
<feature type="domain" description="PAC" evidence="2">
    <location>
        <begin position="76"/>
        <end position="128"/>
    </location>
</feature>
<dbReference type="FunFam" id="3.30.70.270:FF:000001">
    <property type="entry name" value="Diguanylate cyclase domain protein"/>
    <property type="match status" value="1"/>
</dbReference>
<dbReference type="GO" id="GO:0020037">
    <property type="term" value="F:heme binding"/>
    <property type="evidence" value="ECO:0007669"/>
    <property type="project" value="InterPro"/>
</dbReference>
<dbReference type="InterPro" id="IPR043128">
    <property type="entry name" value="Rev_trsase/Diguanyl_cyclase"/>
</dbReference>
<dbReference type="InterPro" id="IPR001610">
    <property type="entry name" value="PAC"/>
</dbReference>
<dbReference type="CDD" id="cd01949">
    <property type="entry name" value="GGDEF"/>
    <property type="match status" value="1"/>
</dbReference>
<evidence type="ECO:0000313" key="6">
    <source>
        <dbReference type="Proteomes" id="UP000545606"/>
    </source>
</evidence>
<dbReference type="SUPFAM" id="SSF141868">
    <property type="entry name" value="EAL domain-like"/>
    <property type="match status" value="1"/>
</dbReference>
<dbReference type="Gene3D" id="3.30.70.270">
    <property type="match status" value="1"/>
</dbReference>
<feature type="domain" description="PAC" evidence="2">
    <location>
        <begin position="205"/>
        <end position="258"/>
    </location>
</feature>
<dbReference type="InterPro" id="IPR000014">
    <property type="entry name" value="PAS"/>
</dbReference>
<dbReference type="InterPro" id="IPR001633">
    <property type="entry name" value="EAL_dom"/>
</dbReference>
<dbReference type="Gene3D" id="3.30.450.20">
    <property type="entry name" value="PAS domain"/>
    <property type="match status" value="2"/>
</dbReference>
<dbReference type="PANTHER" id="PTHR44757:SF2">
    <property type="entry name" value="BIOFILM ARCHITECTURE MAINTENANCE PROTEIN MBAA"/>
    <property type="match status" value="1"/>
</dbReference>
<dbReference type="CDD" id="cd01948">
    <property type="entry name" value="EAL"/>
    <property type="match status" value="1"/>
</dbReference>
<dbReference type="AlphaFoldDB" id="A0A838Y5M1"/>
<dbReference type="SMART" id="SM00086">
    <property type="entry name" value="PAC"/>
    <property type="match status" value="2"/>
</dbReference>
<name>A0A838Y5M1_9NEIS</name>
<dbReference type="NCBIfam" id="TIGR00254">
    <property type="entry name" value="GGDEF"/>
    <property type="match status" value="1"/>
</dbReference>
<dbReference type="Gene3D" id="2.10.70.100">
    <property type="match status" value="1"/>
</dbReference>
<dbReference type="RefSeq" id="WP_181835096.1">
    <property type="nucleotide sequence ID" value="NZ_JACERN010000018.1"/>
</dbReference>